<dbReference type="Gene3D" id="2.40.50.100">
    <property type="match status" value="1"/>
</dbReference>
<keyword evidence="2" id="KW-0175">Coiled coil</keyword>
<dbReference type="KEGG" id="nja:NSJP_3722"/>
<evidence type="ECO:0000256" key="3">
    <source>
        <dbReference type="SAM" id="MobiDB-lite"/>
    </source>
</evidence>
<dbReference type="Gene3D" id="2.40.30.170">
    <property type="match status" value="1"/>
</dbReference>
<name>A0A1W1IAJ0_9BACT</name>
<dbReference type="Gene3D" id="1.10.287.470">
    <property type="entry name" value="Helix hairpin bin"/>
    <property type="match status" value="2"/>
</dbReference>
<sequence length="329" mass="36152">MTDSRSIARIVLRTVVAITLWTGIQGCTRPDPTLVQGYVEGEFVYVASPYAGALESLAVQRGQQVKEGDGLFRLNGEPEQAAREEAERRLSQAKATLEDAKKGKRPSEIDVIKAQLKQARIAVRLSEREFTRQEALSRVPGATSELELDRTRATRDQDRHRVSELQAELDTAQAGSRSDQIAAAEAEVRAREAALAKAAWELSQKQQQAPKAGLVFETLYREGEWVAAGRPVVVLLPPQNIKVRAFVSQEMVGTLQPGQSVRVSVDGVAEPFVGTVNYISPKAEFTPPVIYSRESRSKLVFMIEARFNPSVAAKLHPGQPVDVRIGGDR</sequence>
<dbReference type="PANTHER" id="PTHR32347">
    <property type="entry name" value="EFFLUX SYSTEM COMPONENT YKNX-RELATED"/>
    <property type="match status" value="1"/>
</dbReference>
<dbReference type="GO" id="GO:0030313">
    <property type="term" value="C:cell envelope"/>
    <property type="evidence" value="ECO:0007669"/>
    <property type="project" value="UniProtKB-SubCell"/>
</dbReference>
<dbReference type="InterPro" id="IPR059052">
    <property type="entry name" value="HH_YbhG-like"/>
</dbReference>
<dbReference type="AlphaFoldDB" id="A0A1W1IAJ0"/>
<organism evidence="5 6">
    <name type="scientific">Nitrospira japonica</name>
    <dbReference type="NCBI Taxonomy" id="1325564"/>
    <lineage>
        <taxon>Bacteria</taxon>
        <taxon>Pseudomonadati</taxon>
        <taxon>Nitrospirota</taxon>
        <taxon>Nitrospiria</taxon>
        <taxon>Nitrospirales</taxon>
        <taxon>Nitrospiraceae</taxon>
        <taxon>Nitrospira</taxon>
    </lineage>
</organism>
<dbReference type="PROSITE" id="PS51257">
    <property type="entry name" value="PROKAR_LIPOPROTEIN"/>
    <property type="match status" value="1"/>
</dbReference>
<accession>A0A1W1IAJ0</accession>
<dbReference type="OrthoDB" id="9778236at2"/>
<evidence type="ECO:0000313" key="5">
    <source>
        <dbReference type="EMBL" id="SLM49889.1"/>
    </source>
</evidence>
<dbReference type="SUPFAM" id="SSF111369">
    <property type="entry name" value="HlyD-like secretion proteins"/>
    <property type="match status" value="2"/>
</dbReference>
<evidence type="ECO:0000256" key="1">
    <source>
        <dbReference type="ARBA" id="ARBA00004196"/>
    </source>
</evidence>
<keyword evidence="6" id="KW-1185">Reference proteome</keyword>
<feature type="compositionally biased region" description="Basic and acidic residues" evidence="3">
    <location>
        <begin position="147"/>
        <end position="160"/>
    </location>
</feature>
<evidence type="ECO:0000313" key="6">
    <source>
        <dbReference type="Proteomes" id="UP000192042"/>
    </source>
</evidence>
<dbReference type="EMBL" id="LT828648">
    <property type="protein sequence ID" value="SLM49889.1"/>
    <property type="molecule type" value="Genomic_DNA"/>
</dbReference>
<comment type="subcellular location">
    <subcellularLocation>
        <location evidence="1">Cell envelope</location>
    </subcellularLocation>
</comment>
<evidence type="ECO:0000256" key="2">
    <source>
        <dbReference type="ARBA" id="ARBA00023054"/>
    </source>
</evidence>
<gene>
    <name evidence="5" type="ORF">NSJP_3722</name>
</gene>
<proteinExistence type="predicted"/>
<feature type="domain" description="YbhG-like alpha-helical hairpin" evidence="4">
    <location>
        <begin position="84"/>
        <end position="202"/>
    </location>
</feature>
<feature type="region of interest" description="Disordered" evidence="3">
    <location>
        <begin position="136"/>
        <end position="160"/>
    </location>
</feature>
<dbReference type="Pfam" id="PF25881">
    <property type="entry name" value="HH_YBHG"/>
    <property type="match status" value="1"/>
</dbReference>
<dbReference type="Proteomes" id="UP000192042">
    <property type="component" value="Chromosome I"/>
</dbReference>
<dbReference type="STRING" id="1325564.NSJP_3722"/>
<protein>
    <submittedName>
        <fullName evidence="5">Multidrug resistance efflux pump</fullName>
    </submittedName>
</protein>
<dbReference type="PANTHER" id="PTHR32347:SF23">
    <property type="entry name" value="BLL5650 PROTEIN"/>
    <property type="match status" value="1"/>
</dbReference>
<evidence type="ECO:0000259" key="4">
    <source>
        <dbReference type="Pfam" id="PF25881"/>
    </source>
</evidence>
<dbReference type="InterPro" id="IPR050465">
    <property type="entry name" value="UPF0194_transport"/>
</dbReference>
<dbReference type="RefSeq" id="WP_080888070.1">
    <property type="nucleotide sequence ID" value="NZ_LT828648.1"/>
</dbReference>
<reference evidence="5 6" key="1">
    <citation type="submission" date="2017-03" db="EMBL/GenBank/DDBJ databases">
        <authorList>
            <person name="Afonso C.L."/>
            <person name="Miller P.J."/>
            <person name="Scott M.A."/>
            <person name="Spackman E."/>
            <person name="Goraichik I."/>
            <person name="Dimitrov K.M."/>
            <person name="Suarez D.L."/>
            <person name="Swayne D.E."/>
        </authorList>
    </citation>
    <scope>NUCLEOTIDE SEQUENCE [LARGE SCALE GENOMIC DNA]</scope>
    <source>
        <strain evidence="5">Genome sequencing of Nitrospira japonica strain NJ11</strain>
    </source>
</reference>